<dbReference type="PANTHER" id="PTHR47327:SF4">
    <property type="entry name" value="APPLE DOMAIN-CONTAINING PROTEIN-RELATED"/>
    <property type="match status" value="1"/>
</dbReference>
<dbReference type="InterPro" id="IPR052774">
    <property type="entry name" value="Celegans_DevNeuronal_Protein"/>
</dbReference>
<dbReference type="SUPFAM" id="SSF57414">
    <property type="entry name" value="Hairpin loop containing domain-like"/>
    <property type="match status" value="3"/>
</dbReference>
<dbReference type="GO" id="GO:0009653">
    <property type="term" value="P:anatomical structure morphogenesis"/>
    <property type="evidence" value="ECO:0007669"/>
    <property type="project" value="TreeGrafter"/>
</dbReference>
<dbReference type="PANTHER" id="PTHR47327">
    <property type="entry name" value="FI18240P1-RELATED"/>
    <property type="match status" value="1"/>
</dbReference>
<dbReference type="Proteomes" id="UP000887565">
    <property type="component" value="Unplaced"/>
</dbReference>
<evidence type="ECO:0000313" key="4">
    <source>
        <dbReference type="WBParaSite" id="nRc.2.0.1.t08113-RA"/>
    </source>
</evidence>
<proteinExistence type="predicted"/>
<organism evidence="3 4">
    <name type="scientific">Romanomermis culicivorax</name>
    <name type="common">Nematode worm</name>
    <dbReference type="NCBI Taxonomy" id="13658"/>
    <lineage>
        <taxon>Eukaryota</taxon>
        <taxon>Metazoa</taxon>
        <taxon>Ecdysozoa</taxon>
        <taxon>Nematoda</taxon>
        <taxon>Enoplea</taxon>
        <taxon>Dorylaimia</taxon>
        <taxon>Mermithida</taxon>
        <taxon>Mermithoidea</taxon>
        <taxon>Mermithidae</taxon>
        <taxon>Romanomermis</taxon>
    </lineage>
</organism>
<protein>
    <submittedName>
        <fullName evidence="4">Apple domain-containing protein</fullName>
    </submittedName>
</protein>
<dbReference type="PROSITE" id="PS50948">
    <property type="entry name" value="PAN"/>
    <property type="match status" value="2"/>
</dbReference>
<evidence type="ECO:0000259" key="2">
    <source>
        <dbReference type="PROSITE" id="PS50948"/>
    </source>
</evidence>
<evidence type="ECO:0000313" key="3">
    <source>
        <dbReference type="Proteomes" id="UP000887565"/>
    </source>
</evidence>
<sequence length="440" mass="48669">MIIRFIFGYVVLIALWRTNRGQDTPAGPPPTAIPGQPTNCAGFDYNSGSKTCNIYANVDQNALQSDPGTDFYQKSCVQTANSTAEHFSIIWLSAQIYRVAGTDAVLSKSTMHKHGVFSMILAFPILIEKLSVFLQYNVFYEAKIANQRQCLDSYTNFGFECQSAMYYPADQSCILNTESRYKRPDLFTDETKDQMTYFDNNCAGATCAASYVVQYTKTADIIPQNLDGIKVQSSTLSNCQALCTDNIGKPGGSGVNCKAFTFSNGDKTCTLYNDRIVPLGRANFTDGAGTDYFEKGCYKAQETCRNIPAFTRVPQKVLVGFAAFVLDGVPSVSQCLDACLKPPDSIASQNPSFKCMSAMYYYNEQECILNTETRQTKPDLMQNELLKEDYFDIMCLGGQEMCPEGTQLTSIRFKDSKVVPVNQTNVLKQAGGSPQDCLKQ</sequence>
<accession>A0A915I1U9</accession>
<dbReference type="Pfam" id="PF00024">
    <property type="entry name" value="PAN_1"/>
    <property type="match status" value="3"/>
</dbReference>
<feature type="domain" description="Apple" evidence="2">
    <location>
        <begin position="207"/>
        <end position="297"/>
    </location>
</feature>
<dbReference type="WBParaSite" id="nRc.2.0.1.t08113-RA">
    <property type="protein sequence ID" value="nRc.2.0.1.t08113-RA"/>
    <property type="gene ID" value="nRc.2.0.1.g08113"/>
</dbReference>
<dbReference type="SMART" id="SM00473">
    <property type="entry name" value="PAN_AP"/>
    <property type="match status" value="3"/>
</dbReference>
<dbReference type="CDD" id="cd01099">
    <property type="entry name" value="PAN_AP_HGF"/>
    <property type="match status" value="2"/>
</dbReference>
<feature type="chain" id="PRO_5037241544" evidence="1">
    <location>
        <begin position="22"/>
        <end position="440"/>
    </location>
</feature>
<dbReference type="AlphaFoldDB" id="A0A915I1U9"/>
<feature type="domain" description="Apple" evidence="2">
    <location>
        <begin position="304"/>
        <end position="395"/>
    </location>
</feature>
<name>A0A915I1U9_ROMCU</name>
<dbReference type="Gene3D" id="3.50.4.10">
    <property type="entry name" value="Hepatocyte Growth Factor"/>
    <property type="match status" value="3"/>
</dbReference>
<feature type="signal peptide" evidence="1">
    <location>
        <begin position="1"/>
        <end position="21"/>
    </location>
</feature>
<reference evidence="4" key="1">
    <citation type="submission" date="2022-11" db="UniProtKB">
        <authorList>
            <consortium name="WormBaseParasite"/>
        </authorList>
    </citation>
    <scope>IDENTIFICATION</scope>
</reference>
<keyword evidence="3" id="KW-1185">Reference proteome</keyword>
<evidence type="ECO:0000256" key="1">
    <source>
        <dbReference type="SAM" id="SignalP"/>
    </source>
</evidence>
<dbReference type="InterPro" id="IPR003609">
    <property type="entry name" value="Pan_app"/>
</dbReference>
<keyword evidence="1" id="KW-0732">Signal</keyword>